<dbReference type="Proteomes" id="UP000655225">
    <property type="component" value="Unassembled WGS sequence"/>
</dbReference>
<dbReference type="InterPro" id="IPR003441">
    <property type="entry name" value="NAC-dom"/>
</dbReference>
<proteinExistence type="predicted"/>
<dbReference type="Gene3D" id="3.20.20.300">
    <property type="entry name" value="Glycoside hydrolase, family 3, N-terminal domain"/>
    <property type="match status" value="1"/>
</dbReference>
<reference evidence="12 13" key="1">
    <citation type="submission" date="2020-04" db="EMBL/GenBank/DDBJ databases">
        <title>Plant Genome Project.</title>
        <authorList>
            <person name="Zhang R.-G."/>
        </authorList>
    </citation>
    <scope>NUCLEOTIDE SEQUENCE [LARGE SCALE GENOMIC DNA]</scope>
    <source>
        <strain evidence="12">YNK0</strain>
        <tissue evidence="12">Leaf</tissue>
    </source>
</reference>
<dbReference type="GO" id="GO:0016020">
    <property type="term" value="C:membrane"/>
    <property type="evidence" value="ECO:0007669"/>
    <property type="project" value="UniProtKB-SubCell"/>
</dbReference>
<dbReference type="Pfam" id="PF02365">
    <property type="entry name" value="NAM"/>
    <property type="match status" value="1"/>
</dbReference>
<dbReference type="OrthoDB" id="1929298at2759"/>
<keyword evidence="7" id="KW-0472">Membrane</keyword>
<evidence type="ECO:0000313" key="13">
    <source>
        <dbReference type="Proteomes" id="UP000655225"/>
    </source>
</evidence>
<evidence type="ECO:0000256" key="6">
    <source>
        <dbReference type="ARBA" id="ARBA00023125"/>
    </source>
</evidence>
<dbReference type="GO" id="GO:0004553">
    <property type="term" value="F:hydrolase activity, hydrolyzing O-glycosyl compounds"/>
    <property type="evidence" value="ECO:0007669"/>
    <property type="project" value="InterPro"/>
</dbReference>
<dbReference type="FunFam" id="2.170.150.80:FF:000002">
    <property type="entry name" value="Nac domain-containing protein 86"/>
    <property type="match status" value="1"/>
</dbReference>
<evidence type="ECO:0000256" key="9">
    <source>
        <dbReference type="ARBA" id="ARBA00023163"/>
    </source>
</evidence>
<evidence type="ECO:0000259" key="11">
    <source>
        <dbReference type="PROSITE" id="PS51005"/>
    </source>
</evidence>
<gene>
    <name evidence="12" type="ORF">HHK36_009388</name>
</gene>
<accession>A0A835DI83</accession>
<dbReference type="PANTHER" id="PTHR31744">
    <property type="entry name" value="PROTEIN CUP-SHAPED COTYLEDON 2-RELATED"/>
    <property type="match status" value="1"/>
</dbReference>
<comment type="subcellular location">
    <subcellularLocation>
        <location evidence="2">Membrane</location>
        <topology evidence="2">Single-pass membrane protein</topology>
    </subcellularLocation>
    <subcellularLocation>
        <location evidence="1">Nucleus</location>
    </subcellularLocation>
</comment>
<keyword evidence="13" id="KW-1185">Reference proteome</keyword>
<dbReference type="GO" id="GO:0006355">
    <property type="term" value="P:regulation of DNA-templated transcription"/>
    <property type="evidence" value="ECO:0007669"/>
    <property type="project" value="InterPro"/>
</dbReference>
<keyword evidence="3" id="KW-0812">Transmembrane</keyword>
<feature type="domain" description="NAC" evidence="11">
    <location>
        <begin position="17"/>
        <end position="167"/>
    </location>
</feature>
<dbReference type="Gene3D" id="2.170.150.80">
    <property type="entry name" value="NAC domain"/>
    <property type="match status" value="1"/>
</dbReference>
<evidence type="ECO:0000256" key="8">
    <source>
        <dbReference type="ARBA" id="ARBA00023159"/>
    </source>
</evidence>
<dbReference type="GO" id="GO:0000976">
    <property type="term" value="F:transcription cis-regulatory region binding"/>
    <property type="evidence" value="ECO:0007669"/>
    <property type="project" value="UniProtKB-ARBA"/>
</dbReference>
<organism evidence="12 13">
    <name type="scientific">Tetracentron sinense</name>
    <name type="common">Spur-leaf</name>
    <dbReference type="NCBI Taxonomy" id="13715"/>
    <lineage>
        <taxon>Eukaryota</taxon>
        <taxon>Viridiplantae</taxon>
        <taxon>Streptophyta</taxon>
        <taxon>Embryophyta</taxon>
        <taxon>Tracheophyta</taxon>
        <taxon>Spermatophyta</taxon>
        <taxon>Magnoliopsida</taxon>
        <taxon>Trochodendrales</taxon>
        <taxon>Trochodendraceae</taxon>
        <taxon>Tetracentron</taxon>
    </lineage>
</organism>
<keyword evidence="9" id="KW-0804">Transcription</keyword>
<dbReference type="PROSITE" id="PS51005">
    <property type="entry name" value="NAC"/>
    <property type="match status" value="1"/>
</dbReference>
<dbReference type="InterPro" id="IPR036093">
    <property type="entry name" value="NAC_dom_sf"/>
</dbReference>
<dbReference type="GO" id="GO:0005975">
    <property type="term" value="P:carbohydrate metabolic process"/>
    <property type="evidence" value="ECO:0007669"/>
    <property type="project" value="InterPro"/>
</dbReference>
<keyword evidence="4" id="KW-1133">Transmembrane helix</keyword>
<keyword evidence="8" id="KW-0010">Activator</keyword>
<evidence type="ECO:0000256" key="3">
    <source>
        <dbReference type="ARBA" id="ARBA00022692"/>
    </source>
</evidence>
<keyword evidence="5" id="KW-0805">Transcription regulation</keyword>
<evidence type="ECO:0000256" key="5">
    <source>
        <dbReference type="ARBA" id="ARBA00023015"/>
    </source>
</evidence>
<evidence type="ECO:0000256" key="10">
    <source>
        <dbReference type="ARBA" id="ARBA00023242"/>
    </source>
</evidence>
<name>A0A835DI83_TETSI</name>
<dbReference type="InterPro" id="IPR036962">
    <property type="entry name" value="Glyco_hydro_3_N_sf"/>
</dbReference>
<evidence type="ECO:0000256" key="1">
    <source>
        <dbReference type="ARBA" id="ARBA00004123"/>
    </source>
</evidence>
<comment type="caution">
    <text evidence="12">The sequence shown here is derived from an EMBL/GenBank/DDBJ whole genome shotgun (WGS) entry which is preliminary data.</text>
</comment>
<evidence type="ECO:0000256" key="2">
    <source>
        <dbReference type="ARBA" id="ARBA00004167"/>
    </source>
</evidence>
<dbReference type="PANTHER" id="PTHR31744:SF216">
    <property type="entry name" value="NAC TRANSCRIPTION FACTOR"/>
    <property type="match status" value="1"/>
</dbReference>
<keyword evidence="6" id="KW-0238">DNA-binding</keyword>
<keyword evidence="10" id="KW-0539">Nucleus</keyword>
<sequence>MGMPISFNEGFGDEQSWPPGFRFHPTDEELILYYLKGKICGRQLKLDVIGELDIYKWDPEELPGQSKLKSGDRQWFFFSPRDRKYPNGVRSNRATRHGYWKVTGKDRNVTCNSRAVGVKKTLVFYEGRAPRGERTDWVMHEYTLDEEELKRCKTAQDYYALNKVYKKSGAGPKNGEQYGAPFREEEWDIDDNLDNHNSGDQENHVQPLNDHVPVDSFTVFDQIDPPLNDMEVIWNLCADELGINQPQNDGFAFALPLVGEEETQSTMVEPSLREAISTEQCTMLHPYNQQFDVQASFQVTQSDFSYVQSYEVPEVTSAPNVYEQEPHEAEDDFLEINDLVCPEPSLLNMGNPIPEENLQFGEIDGLDAPDLYFDAAMFLQDMGSIDQGTASHPYFDTLENDIASQLDYQLPSQSDDADHISSQLWTYDQKYNVFASTMGSNQVVMAPSTSGVVHVGCSTNLLSEAKQNLLGDELDGPKPWFTSSVWAALDSIPSRPALASENTLVNRAFERMSSFGRVPINARNESVAAAVREDSMRSRKFGSGYVRGLQQSDDNDLNRLKVAACCKHYTACDVDAWKGVDDYHFNAMVTKQD</sequence>
<evidence type="ECO:0000313" key="12">
    <source>
        <dbReference type="EMBL" id="KAF8404503.1"/>
    </source>
</evidence>
<dbReference type="AlphaFoldDB" id="A0A835DI83"/>
<dbReference type="OMA" id="QANIFMD"/>
<dbReference type="SUPFAM" id="SSF101941">
    <property type="entry name" value="NAC domain"/>
    <property type="match status" value="1"/>
</dbReference>
<protein>
    <recommendedName>
        <fullName evidence="11">NAC domain-containing protein</fullName>
    </recommendedName>
</protein>
<dbReference type="GO" id="GO:0005634">
    <property type="term" value="C:nucleus"/>
    <property type="evidence" value="ECO:0007669"/>
    <property type="project" value="UniProtKB-SubCell"/>
</dbReference>
<evidence type="ECO:0000256" key="4">
    <source>
        <dbReference type="ARBA" id="ARBA00022989"/>
    </source>
</evidence>
<dbReference type="EMBL" id="JABCRI010000006">
    <property type="protein sequence ID" value="KAF8404503.1"/>
    <property type="molecule type" value="Genomic_DNA"/>
</dbReference>
<evidence type="ECO:0000256" key="7">
    <source>
        <dbReference type="ARBA" id="ARBA00023136"/>
    </source>
</evidence>